<dbReference type="SUPFAM" id="SSF51197">
    <property type="entry name" value="Clavaminate synthase-like"/>
    <property type="match status" value="1"/>
</dbReference>
<dbReference type="InterPro" id="IPR042098">
    <property type="entry name" value="TauD-like_sf"/>
</dbReference>
<protein>
    <recommendedName>
        <fullName evidence="4">TauD/TfdA-like domain-containing protein</fullName>
    </recommendedName>
</protein>
<dbReference type="AlphaFoldDB" id="A0A1V2GVK1"/>
<dbReference type="GO" id="GO:0016706">
    <property type="term" value="F:2-oxoglutarate-dependent dioxygenase activity"/>
    <property type="evidence" value="ECO:0007669"/>
    <property type="project" value="UniProtKB-ARBA"/>
</dbReference>
<proteinExistence type="predicted"/>
<dbReference type="RefSeq" id="WP_076959956.1">
    <property type="nucleotide sequence ID" value="NZ_MLCO01000308.1"/>
</dbReference>
<comment type="caution">
    <text evidence="2">The sequence shown here is derived from an EMBL/GenBank/DDBJ whole genome shotgun (WGS) entry which is preliminary data.</text>
</comment>
<reference evidence="2 3" key="1">
    <citation type="submission" date="2016-10" db="EMBL/GenBank/DDBJ databases">
        <title>Draft Genome sequence of Roseomonas sp. strain M3.</title>
        <authorList>
            <person name="Subhash Y."/>
            <person name="Lee S."/>
        </authorList>
    </citation>
    <scope>NUCLEOTIDE SEQUENCE [LARGE SCALE GENOMIC DNA]</scope>
    <source>
        <strain evidence="2 3">M3</strain>
    </source>
</reference>
<dbReference type="OrthoDB" id="7267715at2"/>
<dbReference type="Gene3D" id="3.60.130.10">
    <property type="entry name" value="Clavaminate synthase-like"/>
    <property type="match status" value="1"/>
</dbReference>
<keyword evidence="1" id="KW-0560">Oxidoreductase</keyword>
<accession>A0A1V2GVK1</accession>
<sequence>MTDHTPPRRIAPQTGAHLWTGSALSPADWMLPLGAEEAAEIEAALAAPGEALPRLGPVLARLAERLSHGLGFSLLRGLPLPGDAAVLLGLLGSRIGQAVHAPPPAGPFHSEACDALLLLCREPVDVTLYSAAALHNELLKADRAALEVFYRALPQVDGGAELPVFAVTGGVFAARLDRASIDPAAAGGALAALDDILARPGIGLKVPLRAGDLLAVNPFTVWASCAPGLAALPLRVEPSRMAEGPFAALAPAG</sequence>
<organism evidence="2 3">
    <name type="scientific">Teichococcus deserti</name>
    <dbReference type="NCBI Taxonomy" id="1817963"/>
    <lineage>
        <taxon>Bacteria</taxon>
        <taxon>Pseudomonadati</taxon>
        <taxon>Pseudomonadota</taxon>
        <taxon>Alphaproteobacteria</taxon>
        <taxon>Acetobacterales</taxon>
        <taxon>Roseomonadaceae</taxon>
        <taxon>Roseomonas</taxon>
    </lineage>
</organism>
<gene>
    <name evidence="2" type="ORF">BKE38_24785</name>
</gene>
<keyword evidence="3" id="KW-1185">Reference proteome</keyword>
<dbReference type="Proteomes" id="UP000188879">
    <property type="component" value="Unassembled WGS sequence"/>
</dbReference>
<evidence type="ECO:0000313" key="2">
    <source>
        <dbReference type="EMBL" id="ONG46852.1"/>
    </source>
</evidence>
<evidence type="ECO:0000313" key="3">
    <source>
        <dbReference type="Proteomes" id="UP000188879"/>
    </source>
</evidence>
<evidence type="ECO:0000256" key="1">
    <source>
        <dbReference type="ARBA" id="ARBA00023002"/>
    </source>
</evidence>
<name>A0A1V2GVK1_9PROT</name>
<dbReference type="EMBL" id="MLCO01000308">
    <property type="protein sequence ID" value="ONG46852.1"/>
    <property type="molecule type" value="Genomic_DNA"/>
</dbReference>
<evidence type="ECO:0008006" key="4">
    <source>
        <dbReference type="Google" id="ProtNLM"/>
    </source>
</evidence>